<protein>
    <submittedName>
        <fullName evidence="3">Calmodulin-binding transcription activator 5</fullName>
    </submittedName>
</protein>
<keyword evidence="2" id="KW-1185">Reference proteome</keyword>
<evidence type="ECO:0000313" key="2">
    <source>
        <dbReference type="Proteomes" id="UP000036681"/>
    </source>
</evidence>
<keyword evidence="1" id="KW-0175">Coiled coil</keyword>
<sequence>MSNVTTAVELSIGDAGDGSKKQKDYRDEVLAIYRRLKQLRKEQKDLKAILRAYFRAVARRKAQEEADNKRRNQAALRIQAYFRAVARRKAQEEADNKRRNQAALRIQVFEILLCDKAISFLSTTHRGQLFSFFENSFSTSLACLAKDFELGC</sequence>
<reference evidence="3" key="1">
    <citation type="submission" date="2017-02" db="UniProtKB">
        <authorList>
            <consortium name="WormBaseParasite"/>
        </authorList>
    </citation>
    <scope>IDENTIFICATION</scope>
</reference>
<accession>A0A0M3IW84</accession>
<evidence type="ECO:0000313" key="3">
    <source>
        <dbReference type="WBParaSite" id="ALUE_0002301201-mRNA-1"/>
    </source>
</evidence>
<organism evidence="2 3">
    <name type="scientific">Ascaris lumbricoides</name>
    <name type="common">Giant roundworm</name>
    <dbReference type="NCBI Taxonomy" id="6252"/>
    <lineage>
        <taxon>Eukaryota</taxon>
        <taxon>Metazoa</taxon>
        <taxon>Ecdysozoa</taxon>
        <taxon>Nematoda</taxon>
        <taxon>Chromadorea</taxon>
        <taxon>Rhabditida</taxon>
        <taxon>Spirurina</taxon>
        <taxon>Ascaridomorpha</taxon>
        <taxon>Ascaridoidea</taxon>
        <taxon>Ascarididae</taxon>
        <taxon>Ascaris</taxon>
    </lineage>
</organism>
<dbReference type="Proteomes" id="UP000036681">
    <property type="component" value="Unplaced"/>
</dbReference>
<proteinExistence type="predicted"/>
<dbReference type="AlphaFoldDB" id="A0A0M3IW84"/>
<evidence type="ECO:0000256" key="1">
    <source>
        <dbReference type="SAM" id="Coils"/>
    </source>
</evidence>
<name>A0A0M3IW84_ASCLU</name>
<feature type="coiled-coil region" evidence="1">
    <location>
        <begin position="22"/>
        <end position="107"/>
    </location>
</feature>
<dbReference type="PROSITE" id="PS50096">
    <property type="entry name" value="IQ"/>
    <property type="match status" value="1"/>
</dbReference>
<dbReference type="WBParaSite" id="ALUE_0002301201-mRNA-1">
    <property type="protein sequence ID" value="ALUE_0002301201-mRNA-1"/>
    <property type="gene ID" value="ALUE_0002301201"/>
</dbReference>